<organism evidence="2">
    <name type="scientific">viral metagenome</name>
    <dbReference type="NCBI Taxonomy" id="1070528"/>
    <lineage>
        <taxon>unclassified sequences</taxon>
        <taxon>metagenomes</taxon>
        <taxon>organismal metagenomes</taxon>
    </lineage>
</organism>
<proteinExistence type="predicted"/>
<accession>A0A6C0DTK4</accession>
<sequence>MAQALTLYKENYRIPTRFTPRRSWILCTQYKDKSNFQNILNELDLSAVQKQIIITRYLSILENFQRRSRNYSYLFFSGHFIITVGSLFVPALLSIQNSDKSFTGNNVTVEVYWATFVISLLVTIFNGVLTLFKIDKKYYFLNTTLERLRSEGWQYFSLTGRYASHNNSQPTTHANQFLYFTHYIEKIKMKQVEEEYYKADEKVAQTPTGNNTNSTTVISGAQELYPPSPDQPLNTMTGNVPEAVKDAVNSLIKSQTTIKESDKNENVVIIPERSEGGAVVTVFPENKVITKVTSATDLNTIVVNK</sequence>
<keyword evidence="1" id="KW-0812">Transmembrane</keyword>
<evidence type="ECO:0000313" key="2">
    <source>
        <dbReference type="EMBL" id="QHT20137.1"/>
    </source>
</evidence>
<dbReference type="EMBL" id="MN739677">
    <property type="protein sequence ID" value="QHT20137.1"/>
    <property type="molecule type" value="Genomic_DNA"/>
</dbReference>
<dbReference type="InterPro" id="IPR025325">
    <property type="entry name" value="DUF4231"/>
</dbReference>
<reference evidence="2" key="1">
    <citation type="journal article" date="2020" name="Nature">
        <title>Giant virus diversity and host interactions through global metagenomics.</title>
        <authorList>
            <person name="Schulz F."/>
            <person name="Roux S."/>
            <person name="Paez-Espino D."/>
            <person name="Jungbluth S."/>
            <person name="Walsh D.A."/>
            <person name="Denef V.J."/>
            <person name="McMahon K.D."/>
            <person name="Konstantinidis K.T."/>
            <person name="Eloe-Fadrosh E.A."/>
            <person name="Kyrpides N.C."/>
            <person name="Woyke T."/>
        </authorList>
    </citation>
    <scope>NUCLEOTIDE SEQUENCE</scope>
    <source>
        <strain evidence="2">GVMAG-M-3300023174-60</strain>
    </source>
</reference>
<evidence type="ECO:0000256" key="1">
    <source>
        <dbReference type="SAM" id="Phobius"/>
    </source>
</evidence>
<keyword evidence="1" id="KW-0472">Membrane</keyword>
<protein>
    <submittedName>
        <fullName evidence="2">Uncharacterized protein</fullName>
    </submittedName>
</protein>
<feature type="transmembrane region" description="Helical" evidence="1">
    <location>
        <begin position="73"/>
        <end position="93"/>
    </location>
</feature>
<feature type="transmembrane region" description="Helical" evidence="1">
    <location>
        <begin position="113"/>
        <end position="132"/>
    </location>
</feature>
<name>A0A6C0DTK4_9ZZZZ</name>
<dbReference type="Pfam" id="PF14015">
    <property type="entry name" value="DUF4231"/>
    <property type="match status" value="1"/>
</dbReference>
<dbReference type="AlphaFoldDB" id="A0A6C0DTK4"/>
<keyword evidence="1" id="KW-1133">Transmembrane helix</keyword>